<dbReference type="EMBL" id="JAMWBK010000006">
    <property type="protein sequence ID" value="KAJ8903766.1"/>
    <property type="molecule type" value="Genomic_DNA"/>
</dbReference>
<comment type="caution">
    <text evidence="1">The sequence shown here is derived from an EMBL/GenBank/DDBJ whole genome shotgun (WGS) entry which is preliminary data.</text>
</comment>
<dbReference type="Proteomes" id="UP001157974">
    <property type="component" value="Unassembled WGS sequence"/>
</dbReference>
<gene>
    <name evidence="1" type="ORF">NDN08_000300</name>
</gene>
<protein>
    <submittedName>
        <fullName evidence="1">Uncharacterized protein</fullName>
    </submittedName>
</protein>
<evidence type="ECO:0000313" key="1">
    <source>
        <dbReference type="EMBL" id="KAJ8903766.1"/>
    </source>
</evidence>
<proteinExistence type="predicted"/>
<keyword evidence="2" id="KW-1185">Reference proteome</keyword>
<name>A0AAV8UQJ7_9RHOD</name>
<accession>A0AAV8UQJ7</accession>
<reference evidence="1 2" key="1">
    <citation type="journal article" date="2023" name="Nat. Commun.">
        <title>Origin of minicircular mitochondrial genomes in red algae.</title>
        <authorList>
            <person name="Lee Y."/>
            <person name="Cho C.H."/>
            <person name="Lee Y.M."/>
            <person name="Park S.I."/>
            <person name="Yang J.H."/>
            <person name="West J.A."/>
            <person name="Bhattacharya D."/>
            <person name="Yoon H.S."/>
        </authorList>
    </citation>
    <scope>NUCLEOTIDE SEQUENCE [LARGE SCALE GENOMIC DNA]</scope>
    <source>
        <strain evidence="1 2">CCMP1338</strain>
        <tissue evidence="1">Whole cell</tissue>
    </source>
</reference>
<evidence type="ECO:0000313" key="2">
    <source>
        <dbReference type="Proteomes" id="UP001157974"/>
    </source>
</evidence>
<dbReference type="AlphaFoldDB" id="A0AAV8UQJ7"/>
<sequence>MDEEVDCCRSGLGWKPEAPVLGATSALGQQASERRIRFRKWRLTTSECLHAQLSCGRRVYMCVDEFRDLRCGKGAVKVAFYLCPGALVNTMCNKVLFVGSPSMGNGPHNEILVRSRKIAGFRSASSPAVARRRARRFFKRYGVILFEARKPEDYGSVLAFNIANKFVSAAISSGAKNNGVVVAESALECFVLAETIRLLRNGLYILLTESFSMEDLEARKRGYQIENIVSMTLMFIRFSTFNV</sequence>
<organism evidence="1 2">
    <name type="scientific">Rhodosorus marinus</name>
    <dbReference type="NCBI Taxonomy" id="101924"/>
    <lineage>
        <taxon>Eukaryota</taxon>
        <taxon>Rhodophyta</taxon>
        <taxon>Stylonematophyceae</taxon>
        <taxon>Stylonematales</taxon>
        <taxon>Stylonemataceae</taxon>
        <taxon>Rhodosorus</taxon>
    </lineage>
</organism>